<feature type="domain" description="Cyclophilin-like" evidence="3">
    <location>
        <begin position="65"/>
        <end position="173"/>
    </location>
</feature>
<evidence type="ECO:0000259" key="3">
    <source>
        <dbReference type="Pfam" id="PF18050"/>
    </source>
</evidence>
<feature type="chain" id="PRO_5038629245" description="Cyclophilin-like domain-containing protein" evidence="2">
    <location>
        <begin position="24"/>
        <end position="307"/>
    </location>
</feature>
<evidence type="ECO:0000313" key="4">
    <source>
        <dbReference type="EMBL" id="EEG75288.1"/>
    </source>
</evidence>
<dbReference type="RefSeq" id="WP_006441850.1">
    <property type="nucleotide sequence ID" value="NZ_CP036524.1"/>
</dbReference>
<dbReference type="AlphaFoldDB" id="C0BXI1"/>
<accession>C0BXI1</accession>
<protein>
    <recommendedName>
        <fullName evidence="3">Cyclophilin-like domain-containing protein</fullName>
    </recommendedName>
</protein>
<evidence type="ECO:0000256" key="2">
    <source>
        <dbReference type="SAM" id="SignalP"/>
    </source>
</evidence>
<name>C0BXI1_9FIRM</name>
<dbReference type="eggNOG" id="COG4925">
    <property type="taxonomic scope" value="Bacteria"/>
</dbReference>
<sequence length="307" mass="33124">MKLHKKIVSILSMILVVTLSACSGGTGNEESSSAPQNLEQSEITSEVPTELESEAFDLGGPLVRLTFEGGEAMVRLNDNAAAQSFAAQLPMTQTFEDFNSIEKICRLQEELTTEGVESGVDPAVADITLYVPWNTLVFYYEDYGFNDDLIPMGRVESGMELLTAMGDEFEVTMDLADENKAEAAEPSAETTEISLTAGDTVITATLDNSETTQAFLATLPRTLTMNHYGGREYYGRIEALPENGEAIADFENGDVTYYPAGPSFAIFFAGADSSSQGGLIRMGKITSDLSVFGTLGDSVEMRIELAE</sequence>
<proteinExistence type="predicted"/>
<dbReference type="EMBL" id="ABYI02000012">
    <property type="protein sequence ID" value="EEG75288.1"/>
    <property type="molecule type" value="Genomic_DNA"/>
</dbReference>
<dbReference type="InterPro" id="IPR029000">
    <property type="entry name" value="Cyclophilin-like_dom_sf"/>
</dbReference>
<dbReference type="SUPFAM" id="SSF50891">
    <property type="entry name" value="Cyclophilin-like"/>
    <property type="match status" value="2"/>
</dbReference>
<gene>
    <name evidence="4" type="ORF">CLOHYLEM_04518</name>
</gene>
<reference evidence="4" key="1">
    <citation type="submission" date="2009-02" db="EMBL/GenBank/DDBJ databases">
        <authorList>
            <person name="Fulton L."/>
            <person name="Clifton S."/>
            <person name="Fulton B."/>
            <person name="Xu J."/>
            <person name="Minx P."/>
            <person name="Pepin K.H."/>
            <person name="Johnson M."/>
            <person name="Bhonagiri V."/>
            <person name="Nash W.E."/>
            <person name="Mardis E.R."/>
            <person name="Wilson R.K."/>
        </authorList>
    </citation>
    <scope>NUCLEOTIDE SEQUENCE [LARGE SCALE GENOMIC DNA]</scope>
    <source>
        <strain evidence="4">DSM 15053</strain>
    </source>
</reference>
<dbReference type="PROSITE" id="PS51257">
    <property type="entry name" value="PROKAR_LIPOPROTEIN"/>
    <property type="match status" value="1"/>
</dbReference>
<dbReference type="Proteomes" id="UP000004893">
    <property type="component" value="Unassembled WGS sequence"/>
</dbReference>
<dbReference type="OrthoDB" id="9801466at2"/>
<dbReference type="STRING" id="553973.CLOHYLEM_04518"/>
<keyword evidence="5" id="KW-1185">Reference proteome</keyword>
<evidence type="ECO:0000313" key="5">
    <source>
        <dbReference type="Proteomes" id="UP000004893"/>
    </source>
</evidence>
<dbReference type="InterPro" id="IPR041183">
    <property type="entry name" value="Cyclophilin-like"/>
</dbReference>
<dbReference type="Gene3D" id="2.40.100.20">
    <property type="match status" value="2"/>
</dbReference>
<dbReference type="Pfam" id="PF18050">
    <property type="entry name" value="Cyclophil_like2"/>
    <property type="match status" value="2"/>
</dbReference>
<reference evidence="4" key="2">
    <citation type="submission" date="2013-06" db="EMBL/GenBank/DDBJ databases">
        <title>Draft genome sequence of Clostridium hylemonae (DSM 15053).</title>
        <authorList>
            <person name="Sudarsanam P."/>
            <person name="Ley R."/>
            <person name="Guruge J."/>
            <person name="Turnbaugh P.J."/>
            <person name="Mahowald M."/>
            <person name="Liep D."/>
            <person name="Gordon J."/>
        </authorList>
    </citation>
    <scope>NUCLEOTIDE SEQUENCE</scope>
    <source>
        <strain evidence="4">DSM 15053</strain>
    </source>
</reference>
<dbReference type="HOGENOM" id="CLU_905211_0_0_9"/>
<evidence type="ECO:0000256" key="1">
    <source>
        <dbReference type="SAM" id="MobiDB-lite"/>
    </source>
</evidence>
<feature type="domain" description="Cyclophilin-like" evidence="3">
    <location>
        <begin position="195"/>
        <end position="304"/>
    </location>
</feature>
<comment type="caution">
    <text evidence="4">The sequence shown here is derived from an EMBL/GenBank/DDBJ whole genome shotgun (WGS) entry which is preliminary data.</text>
</comment>
<feature type="region of interest" description="Disordered" evidence="1">
    <location>
        <begin position="25"/>
        <end position="44"/>
    </location>
</feature>
<feature type="signal peptide" evidence="2">
    <location>
        <begin position="1"/>
        <end position="23"/>
    </location>
</feature>
<keyword evidence="2" id="KW-0732">Signal</keyword>
<organism evidence="4 5">
    <name type="scientific">[Clostridium] hylemonae DSM 15053</name>
    <dbReference type="NCBI Taxonomy" id="553973"/>
    <lineage>
        <taxon>Bacteria</taxon>
        <taxon>Bacillati</taxon>
        <taxon>Bacillota</taxon>
        <taxon>Clostridia</taxon>
        <taxon>Lachnospirales</taxon>
        <taxon>Lachnospiraceae</taxon>
    </lineage>
</organism>